<dbReference type="EMBL" id="HACA01015881">
    <property type="protein sequence ID" value="CDW33242.1"/>
    <property type="molecule type" value="Transcribed_RNA"/>
</dbReference>
<accession>A0A0K2U5M7</accession>
<name>A0A0K2U5M7_LEPSM</name>
<reference evidence="1" key="1">
    <citation type="submission" date="2014-05" db="EMBL/GenBank/DDBJ databases">
        <authorList>
            <person name="Chronopoulou M."/>
        </authorList>
    </citation>
    <scope>NUCLEOTIDE SEQUENCE</scope>
    <source>
        <tissue evidence="1">Whole organism</tissue>
    </source>
</reference>
<sequence>IKIWSERTTSFFYFFLAFKSRSSAWRFRPKSLDVKCLSEILGFLILIGSFLLQTEIKRRWSIKFF</sequence>
<evidence type="ECO:0000313" key="1">
    <source>
        <dbReference type="EMBL" id="CDW33242.1"/>
    </source>
</evidence>
<organism evidence="1">
    <name type="scientific">Lepeophtheirus salmonis</name>
    <name type="common">Salmon louse</name>
    <name type="synonym">Caligus salmonis</name>
    <dbReference type="NCBI Taxonomy" id="72036"/>
    <lineage>
        <taxon>Eukaryota</taxon>
        <taxon>Metazoa</taxon>
        <taxon>Ecdysozoa</taxon>
        <taxon>Arthropoda</taxon>
        <taxon>Crustacea</taxon>
        <taxon>Multicrustacea</taxon>
        <taxon>Hexanauplia</taxon>
        <taxon>Copepoda</taxon>
        <taxon>Siphonostomatoida</taxon>
        <taxon>Caligidae</taxon>
        <taxon>Lepeophtheirus</taxon>
    </lineage>
</organism>
<protein>
    <submittedName>
        <fullName evidence="1">Uncharacterized protein</fullName>
    </submittedName>
</protein>
<proteinExistence type="predicted"/>
<feature type="non-terminal residue" evidence="1">
    <location>
        <position position="1"/>
    </location>
</feature>
<dbReference type="AlphaFoldDB" id="A0A0K2U5M7"/>